<name>A0ABP1BHK1_9BRYO</name>
<protein>
    <submittedName>
        <fullName evidence="2">Uncharacterized protein</fullName>
    </submittedName>
</protein>
<dbReference type="Proteomes" id="UP001497522">
    <property type="component" value="Chromosome 4"/>
</dbReference>
<feature type="region of interest" description="Disordered" evidence="1">
    <location>
        <begin position="1"/>
        <end position="40"/>
    </location>
</feature>
<keyword evidence="3" id="KW-1185">Reference proteome</keyword>
<evidence type="ECO:0000256" key="1">
    <source>
        <dbReference type="SAM" id="MobiDB-lite"/>
    </source>
</evidence>
<accession>A0ABP1BHK1</accession>
<evidence type="ECO:0000313" key="2">
    <source>
        <dbReference type="EMBL" id="CAK9875007.1"/>
    </source>
</evidence>
<feature type="compositionally biased region" description="Polar residues" evidence="1">
    <location>
        <begin position="1"/>
        <end position="17"/>
    </location>
</feature>
<reference evidence="2" key="1">
    <citation type="submission" date="2024-03" db="EMBL/GenBank/DDBJ databases">
        <authorList>
            <consortium name="ELIXIR-Norway"/>
            <consortium name="Elixir Norway"/>
        </authorList>
    </citation>
    <scope>NUCLEOTIDE SEQUENCE</scope>
</reference>
<sequence>MSKSVTKSQDYAQSLKTNGIGMKEEQEGYQVKNEVDRRGHPTYKRDEDGFLLANFNALKANDDKPFVFPAQVQQVFYFEELNQPWWKVVLHKEPRSRRVVTKAREEQTVIQDNVIGVEVPLEIPDVLHNMAMVGAIELCGTKAIMASVELQMPGEDDA</sequence>
<proteinExistence type="predicted"/>
<evidence type="ECO:0000313" key="3">
    <source>
        <dbReference type="Proteomes" id="UP001497522"/>
    </source>
</evidence>
<organism evidence="2 3">
    <name type="scientific">Sphagnum jensenii</name>
    <dbReference type="NCBI Taxonomy" id="128206"/>
    <lineage>
        <taxon>Eukaryota</taxon>
        <taxon>Viridiplantae</taxon>
        <taxon>Streptophyta</taxon>
        <taxon>Embryophyta</taxon>
        <taxon>Bryophyta</taxon>
        <taxon>Sphagnophytina</taxon>
        <taxon>Sphagnopsida</taxon>
        <taxon>Sphagnales</taxon>
        <taxon>Sphagnaceae</taxon>
        <taxon>Sphagnum</taxon>
    </lineage>
</organism>
<dbReference type="EMBL" id="OZ023705">
    <property type="protein sequence ID" value="CAK9875007.1"/>
    <property type="molecule type" value="Genomic_DNA"/>
</dbReference>
<gene>
    <name evidence="2" type="ORF">CSSPJE1EN2_LOCUS17256</name>
</gene>